<feature type="domain" description="N-acetyltransferase" evidence="1">
    <location>
        <begin position="2"/>
        <end position="154"/>
    </location>
</feature>
<reference evidence="2 3" key="1">
    <citation type="submission" date="2017-01" db="EMBL/GenBank/DDBJ databases">
        <title>Novel large sulfur bacteria in the metagenomes of groundwater-fed chemosynthetic microbial mats in the Lake Huron basin.</title>
        <authorList>
            <person name="Sharrar A.M."/>
            <person name="Flood B.E."/>
            <person name="Bailey J.V."/>
            <person name="Jones D.S."/>
            <person name="Biddanda B."/>
            <person name="Ruberg S.A."/>
            <person name="Marcus D.N."/>
            <person name="Dick G.J."/>
        </authorList>
    </citation>
    <scope>NUCLEOTIDE SEQUENCE [LARGE SCALE GENOMIC DNA]</scope>
    <source>
        <strain evidence="2">A7</strain>
    </source>
</reference>
<proteinExistence type="predicted"/>
<dbReference type="InterPro" id="IPR000182">
    <property type="entry name" value="GNAT_dom"/>
</dbReference>
<evidence type="ECO:0000259" key="1">
    <source>
        <dbReference type="PROSITE" id="PS51186"/>
    </source>
</evidence>
<dbReference type="PANTHER" id="PTHR43305:SF1">
    <property type="entry name" value="FAMILY N-ACETYLTRANSFERASE, PUTATIVE (AFU_ORTHOLOGUE AFUA_2G01380)-RELATED"/>
    <property type="match status" value="1"/>
</dbReference>
<evidence type="ECO:0000313" key="2">
    <source>
        <dbReference type="EMBL" id="OQW86135.1"/>
    </source>
</evidence>
<name>A0A1W9KPR9_9BURK</name>
<keyword evidence="2" id="KW-0808">Transferase</keyword>
<dbReference type="SUPFAM" id="SSF55729">
    <property type="entry name" value="Acyl-CoA N-acyltransferases (Nat)"/>
    <property type="match status" value="1"/>
</dbReference>
<dbReference type="CDD" id="cd04301">
    <property type="entry name" value="NAT_SF"/>
    <property type="match status" value="1"/>
</dbReference>
<protein>
    <submittedName>
        <fullName evidence="2">GNAT family N-acetyltransferase</fullName>
    </submittedName>
</protein>
<dbReference type="PROSITE" id="PS51186">
    <property type="entry name" value="GNAT"/>
    <property type="match status" value="1"/>
</dbReference>
<dbReference type="InterPro" id="IPR016181">
    <property type="entry name" value="Acyl_CoA_acyltransferase"/>
</dbReference>
<dbReference type="Proteomes" id="UP000192505">
    <property type="component" value="Unassembled WGS sequence"/>
</dbReference>
<dbReference type="Gene3D" id="3.40.630.30">
    <property type="match status" value="1"/>
</dbReference>
<dbReference type="AlphaFoldDB" id="A0A1W9KPR9"/>
<accession>A0A1W9KPR9</accession>
<dbReference type="Pfam" id="PF00583">
    <property type="entry name" value="Acetyltransf_1"/>
    <property type="match status" value="1"/>
</dbReference>
<dbReference type="InterPro" id="IPR052777">
    <property type="entry name" value="Acetyltransferase_Enz"/>
</dbReference>
<dbReference type="GO" id="GO:0016747">
    <property type="term" value="F:acyltransferase activity, transferring groups other than amino-acyl groups"/>
    <property type="evidence" value="ECO:0007669"/>
    <property type="project" value="InterPro"/>
</dbReference>
<comment type="caution">
    <text evidence="2">The sequence shown here is derived from an EMBL/GenBank/DDBJ whole genome shotgun (WGS) entry which is preliminary data.</text>
</comment>
<dbReference type="PANTHER" id="PTHR43305">
    <property type="entry name" value="FAMILY N-ACETYLTRANSFERASE, PUTATIVE (AFU_ORTHOLOGUE AFUA_2G01380)-RELATED"/>
    <property type="match status" value="1"/>
</dbReference>
<dbReference type="EMBL" id="MTEI01000022">
    <property type="protein sequence ID" value="OQW86135.1"/>
    <property type="molecule type" value="Genomic_DNA"/>
</dbReference>
<gene>
    <name evidence="2" type="ORF">BWK72_18685</name>
</gene>
<sequence>MIEIRPADFDGDLVVVRQLFREYAESLEIDLCFQNFENELASLPGKYTPPEGRMLLAWDANDVLGCVALRPIDAASCEMKRLYIKPPARGQRLGHQLAERICQEAREAGYRRICLDTLPTMTAAVQLYRSLGFKPIEPYIFNPVDGAIFLGLEL</sequence>
<evidence type="ECO:0000313" key="3">
    <source>
        <dbReference type="Proteomes" id="UP000192505"/>
    </source>
</evidence>
<organism evidence="2 3">
    <name type="scientific">Rhodoferax ferrireducens</name>
    <dbReference type="NCBI Taxonomy" id="192843"/>
    <lineage>
        <taxon>Bacteria</taxon>
        <taxon>Pseudomonadati</taxon>
        <taxon>Pseudomonadota</taxon>
        <taxon>Betaproteobacteria</taxon>
        <taxon>Burkholderiales</taxon>
        <taxon>Comamonadaceae</taxon>
        <taxon>Rhodoferax</taxon>
    </lineage>
</organism>